<dbReference type="SUPFAM" id="SSF52058">
    <property type="entry name" value="L domain-like"/>
    <property type="match status" value="1"/>
</dbReference>
<keyword evidence="4" id="KW-1185">Reference proteome</keyword>
<evidence type="ECO:0000313" key="3">
    <source>
        <dbReference type="EMBL" id="PQQ15016.1"/>
    </source>
</evidence>
<proteinExistence type="predicted"/>
<name>A0A315AL56_PRUYE</name>
<evidence type="ECO:0000259" key="2">
    <source>
        <dbReference type="Pfam" id="PF23598"/>
    </source>
</evidence>
<dbReference type="Proteomes" id="UP000250321">
    <property type="component" value="Unassembled WGS sequence"/>
</dbReference>
<evidence type="ECO:0000256" key="1">
    <source>
        <dbReference type="ARBA" id="ARBA00022737"/>
    </source>
</evidence>
<evidence type="ECO:0000313" key="4">
    <source>
        <dbReference type="Proteomes" id="UP000250321"/>
    </source>
</evidence>
<dbReference type="Pfam" id="PF23598">
    <property type="entry name" value="LRR_14"/>
    <property type="match status" value="1"/>
</dbReference>
<dbReference type="InterPro" id="IPR055414">
    <property type="entry name" value="LRR_R13L4/SHOC2-like"/>
</dbReference>
<accession>A0A315AL56</accession>
<dbReference type="EMBL" id="PJQY01000243">
    <property type="protein sequence ID" value="PQQ15016.1"/>
    <property type="molecule type" value="Genomic_DNA"/>
</dbReference>
<keyword evidence="1" id="KW-0677">Repeat</keyword>
<gene>
    <name evidence="3" type="ORF">Pyn_20522</name>
</gene>
<dbReference type="STRING" id="2094558.A0A315AL56"/>
<sequence>MENEAIKHLYLPRRYTASSNLKLSTLGHLQTLDFLSSEYCDLNDVAGLTNLLKLQIRLSLPLENLEEILKSVGSTLNHTRSLLVYNGYYSVRSTSYEEQGNQIVSSCRGTYKLKLDGPAAELPKKLHNYPNLSKLELCSCSLKDDQMGILEKLPNLTTLLLISEVFEENTKILVFSKGGFPSLHFLSVFPMDKITEWRVEEGAMPSLWRLRIGFCSGLTTLPDGLTYLLISRN</sequence>
<dbReference type="Gene3D" id="3.80.10.10">
    <property type="entry name" value="Ribonuclease Inhibitor"/>
    <property type="match status" value="1"/>
</dbReference>
<reference evidence="3 4" key="1">
    <citation type="submission" date="2018-02" db="EMBL/GenBank/DDBJ databases">
        <title>Draft genome of wild Prunus yedoensis var. nudiflora.</title>
        <authorList>
            <person name="Baek S."/>
            <person name="Kim J.-H."/>
            <person name="Choi K."/>
            <person name="Kim G.-B."/>
            <person name="Cho A."/>
            <person name="Jang H."/>
            <person name="Shin C.-H."/>
            <person name="Yu H.-J."/>
            <person name="Mun J.-H."/>
        </authorList>
    </citation>
    <scope>NUCLEOTIDE SEQUENCE [LARGE SCALE GENOMIC DNA]</scope>
    <source>
        <strain evidence="4">cv. Jeju island</strain>
        <tissue evidence="3">Leaf</tissue>
    </source>
</reference>
<dbReference type="PANTHER" id="PTHR15140:SF37">
    <property type="entry name" value="UBIQUITIN-LIKE DOMAIN-CONTAINING PROTEIN"/>
    <property type="match status" value="1"/>
</dbReference>
<feature type="domain" description="Disease resistance R13L4/SHOC-2-like LRR" evidence="2">
    <location>
        <begin position="22"/>
        <end position="214"/>
    </location>
</feature>
<dbReference type="AlphaFoldDB" id="A0A315AL56"/>
<dbReference type="PANTHER" id="PTHR15140">
    <property type="entry name" value="TUBULIN-SPECIFIC CHAPERONE E"/>
    <property type="match status" value="1"/>
</dbReference>
<dbReference type="InterPro" id="IPR032675">
    <property type="entry name" value="LRR_dom_sf"/>
</dbReference>
<dbReference type="OrthoDB" id="1194529at2759"/>
<protein>
    <submittedName>
        <fullName evidence="3">Putative disease resistance protein</fullName>
    </submittedName>
</protein>
<comment type="caution">
    <text evidence="3">The sequence shown here is derived from an EMBL/GenBank/DDBJ whole genome shotgun (WGS) entry which is preliminary data.</text>
</comment>
<organism evidence="3 4">
    <name type="scientific">Prunus yedoensis var. nudiflora</name>
    <dbReference type="NCBI Taxonomy" id="2094558"/>
    <lineage>
        <taxon>Eukaryota</taxon>
        <taxon>Viridiplantae</taxon>
        <taxon>Streptophyta</taxon>
        <taxon>Embryophyta</taxon>
        <taxon>Tracheophyta</taxon>
        <taxon>Spermatophyta</taxon>
        <taxon>Magnoliopsida</taxon>
        <taxon>eudicotyledons</taxon>
        <taxon>Gunneridae</taxon>
        <taxon>Pentapetalae</taxon>
        <taxon>rosids</taxon>
        <taxon>fabids</taxon>
        <taxon>Rosales</taxon>
        <taxon>Rosaceae</taxon>
        <taxon>Amygdaloideae</taxon>
        <taxon>Amygdaleae</taxon>
        <taxon>Prunus</taxon>
    </lineage>
</organism>